<dbReference type="InterPro" id="IPR029058">
    <property type="entry name" value="AB_hydrolase_fold"/>
</dbReference>
<dbReference type="Gene3D" id="3.40.50.1820">
    <property type="entry name" value="alpha/beta hydrolase"/>
    <property type="match status" value="1"/>
</dbReference>
<evidence type="ECO:0000313" key="2">
    <source>
        <dbReference type="Proteomes" id="UP001500507"/>
    </source>
</evidence>
<reference evidence="2" key="1">
    <citation type="journal article" date="2019" name="Int. J. Syst. Evol. Microbiol.">
        <title>The Global Catalogue of Microorganisms (GCM) 10K type strain sequencing project: providing services to taxonomists for standard genome sequencing and annotation.</title>
        <authorList>
            <consortium name="The Broad Institute Genomics Platform"/>
            <consortium name="The Broad Institute Genome Sequencing Center for Infectious Disease"/>
            <person name="Wu L."/>
            <person name="Ma J."/>
        </authorList>
    </citation>
    <scope>NUCLEOTIDE SEQUENCE [LARGE SCALE GENOMIC DNA]</scope>
    <source>
        <strain evidence="2">JCM 16082</strain>
    </source>
</reference>
<proteinExistence type="predicted"/>
<evidence type="ECO:0000313" key="1">
    <source>
        <dbReference type="EMBL" id="GAA0871909.1"/>
    </source>
</evidence>
<organism evidence="1 2">
    <name type="scientific">Gangjinia marincola</name>
    <dbReference type="NCBI Taxonomy" id="578463"/>
    <lineage>
        <taxon>Bacteria</taxon>
        <taxon>Pseudomonadati</taxon>
        <taxon>Bacteroidota</taxon>
        <taxon>Flavobacteriia</taxon>
        <taxon>Flavobacteriales</taxon>
        <taxon>Flavobacteriaceae</taxon>
        <taxon>Gangjinia</taxon>
    </lineage>
</organism>
<name>A0ABP3XRF3_9FLAO</name>
<comment type="caution">
    <text evidence="1">The sequence shown here is derived from an EMBL/GenBank/DDBJ whole genome shotgun (WGS) entry which is preliminary data.</text>
</comment>
<dbReference type="RefSeq" id="WP_343764725.1">
    <property type="nucleotide sequence ID" value="NZ_BAAAFG010000012.1"/>
</dbReference>
<dbReference type="Proteomes" id="UP001500507">
    <property type="component" value="Unassembled WGS sequence"/>
</dbReference>
<accession>A0ABP3XRF3</accession>
<dbReference type="SUPFAM" id="SSF53474">
    <property type="entry name" value="alpha/beta-Hydrolases"/>
    <property type="match status" value="1"/>
</dbReference>
<dbReference type="GO" id="GO:0016787">
    <property type="term" value="F:hydrolase activity"/>
    <property type="evidence" value="ECO:0007669"/>
    <property type="project" value="UniProtKB-KW"/>
</dbReference>
<dbReference type="EMBL" id="BAAAFG010000012">
    <property type="protein sequence ID" value="GAA0871909.1"/>
    <property type="molecule type" value="Genomic_DNA"/>
</dbReference>
<gene>
    <name evidence="1" type="ORF">GCM10009117_10550</name>
</gene>
<keyword evidence="2" id="KW-1185">Reference proteome</keyword>
<sequence>MGGNKKLTQVYMMPGMAANPSIFEHINLPKDEFDIHWLNWIIPKKNESLLGYAKRICEDIPKEPCVLIGVSFGGVLVQEMAKYLEVSRLIIISSVKHKEELPLKMKLARKTGVYKMIPTSLAGYLGELERFPVPPAAKKRARLYKQYLSVSNKHYLDWAIQEIICWDQAEAPQDIIHIHGDKDPVFPVKYINDAIVIPEGTHIMIINRYKWFNKHLPSLIRTGFCAE</sequence>
<keyword evidence="1" id="KW-0378">Hydrolase</keyword>
<protein>
    <submittedName>
        <fullName evidence="1">Alpha/beta hydrolase</fullName>
    </submittedName>
</protein>